<dbReference type="RefSeq" id="WP_250194894.1">
    <property type="nucleotide sequence ID" value="NZ_CP097635.1"/>
</dbReference>
<dbReference type="Proteomes" id="UP001056201">
    <property type="component" value="Chromosome 1"/>
</dbReference>
<evidence type="ECO:0000313" key="3">
    <source>
        <dbReference type="Proteomes" id="UP001056201"/>
    </source>
</evidence>
<protein>
    <submittedName>
        <fullName evidence="2">Uncharacterized protein</fullName>
    </submittedName>
</protein>
<feature type="transmembrane region" description="Helical" evidence="1">
    <location>
        <begin position="20"/>
        <end position="43"/>
    </location>
</feature>
<sequence>MPALTADRATPKRVPRDFSLPMAAGALIYAGAIACVNAAGLAVKGSTALNLKAVGVAMRRADNTAGANGAVRVEVERGCFRFANSASTDQITLADIGSTCFIVDDQTVAKTNGANTRSAAGTVRDVDAAGVWVDF</sequence>
<gene>
    <name evidence="2" type="ORF">MW290_12065</name>
</gene>
<accession>A0ABY4S3P6</accession>
<evidence type="ECO:0000256" key="1">
    <source>
        <dbReference type="SAM" id="Phobius"/>
    </source>
</evidence>
<keyword evidence="1" id="KW-0812">Transmembrane</keyword>
<reference evidence="2" key="1">
    <citation type="submission" date="2022-05" db="EMBL/GenBank/DDBJ databases">
        <title>An RpoN-dependent PEP-CTERM gene is involved in floc formation of an Aquincola tertiaricarbonis strain.</title>
        <authorList>
            <person name="Qiu D."/>
            <person name="Xia M."/>
        </authorList>
    </citation>
    <scope>NUCLEOTIDE SEQUENCE</scope>
    <source>
        <strain evidence="2">RN12</strain>
    </source>
</reference>
<keyword evidence="1" id="KW-0472">Membrane</keyword>
<keyword evidence="1" id="KW-1133">Transmembrane helix</keyword>
<organism evidence="2 3">
    <name type="scientific">Aquincola tertiaricarbonis</name>
    <dbReference type="NCBI Taxonomy" id="391953"/>
    <lineage>
        <taxon>Bacteria</taxon>
        <taxon>Pseudomonadati</taxon>
        <taxon>Pseudomonadota</taxon>
        <taxon>Betaproteobacteria</taxon>
        <taxon>Burkholderiales</taxon>
        <taxon>Sphaerotilaceae</taxon>
        <taxon>Aquincola</taxon>
    </lineage>
</organism>
<keyword evidence="3" id="KW-1185">Reference proteome</keyword>
<proteinExistence type="predicted"/>
<evidence type="ECO:0000313" key="2">
    <source>
        <dbReference type="EMBL" id="URI06632.1"/>
    </source>
</evidence>
<name>A0ABY4S3P6_AQUTE</name>
<dbReference type="EMBL" id="CP097635">
    <property type="protein sequence ID" value="URI06632.1"/>
    <property type="molecule type" value="Genomic_DNA"/>
</dbReference>